<reference evidence="2 3" key="1">
    <citation type="submission" date="2019-08" db="EMBL/GenBank/DDBJ databases">
        <title>Draft genome sequences of two oriental melons (Cucumis melo L. var makuwa).</title>
        <authorList>
            <person name="Kwon S.-Y."/>
        </authorList>
    </citation>
    <scope>NUCLEOTIDE SEQUENCE [LARGE SCALE GENOMIC DNA]</scope>
    <source>
        <strain evidence="3">cv. Chang Bougi</strain>
        <tissue evidence="2">Leaf</tissue>
    </source>
</reference>
<comment type="caution">
    <text evidence="2">The sequence shown here is derived from an EMBL/GenBank/DDBJ whole genome shotgun (WGS) entry which is preliminary data.</text>
</comment>
<evidence type="ECO:0000313" key="3">
    <source>
        <dbReference type="Proteomes" id="UP000321947"/>
    </source>
</evidence>
<sequence length="81" mass="9731">MKKFFTAIKKVRRQGLMAIEQQDNENLINAWRRFKRMIKRCPHHNIPRCILMEQLYFGLSKDTQQSIDVVLIGGILRPFYH</sequence>
<dbReference type="Proteomes" id="UP000321947">
    <property type="component" value="Unassembled WGS sequence"/>
</dbReference>
<protein>
    <recommendedName>
        <fullName evidence="1">Retrotransposon gag domain-containing protein</fullName>
    </recommendedName>
</protein>
<organism evidence="2 3">
    <name type="scientific">Cucumis melo var. makuwa</name>
    <name type="common">Oriental melon</name>
    <dbReference type="NCBI Taxonomy" id="1194695"/>
    <lineage>
        <taxon>Eukaryota</taxon>
        <taxon>Viridiplantae</taxon>
        <taxon>Streptophyta</taxon>
        <taxon>Embryophyta</taxon>
        <taxon>Tracheophyta</taxon>
        <taxon>Spermatophyta</taxon>
        <taxon>Magnoliopsida</taxon>
        <taxon>eudicotyledons</taxon>
        <taxon>Gunneridae</taxon>
        <taxon>Pentapetalae</taxon>
        <taxon>rosids</taxon>
        <taxon>fabids</taxon>
        <taxon>Cucurbitales</taxon>
        <taxon>Cucurbitaceae</taxon>
        <taxon>Benincaseae</taxon>
        <taxon>Cucumis</taxon>
    </lineage>
</organism>
<evidence type="ECO:0000259" key="1">
    <source>
        <dbReference type="Pfam" id="PF03732"/>
    </source>
</evidence>
<accession>A0A5D3BFN1</accession>
<dbReference type="EMBL" id="SSTD01019069">
    <property type="protein sequence ID" value="TYJ96998.1"/>
    <property type="molecule type" value="Genomic_DNA"/>
</dbReference>
<gene>
    <name evidence="2" type="ORF">E5676_scaffold506G00480</name>
</gene>
<dbReference type="InterPro" id="IPR005162">
    <property type="entry name" value="Retrotrans_gag_dom"/>
</dbReference>
<feature type="domain" description="Retrotransposon gag" evidence="1">
    <location>
        <begin position="2"/>
        <end position="60"/>
    </location>
</feature>
<name>A0A5D3BFN1_CUCMM</name>
<dbReference type="AlphaFoldDB" id="A0A5D3BFN1"/>
<dbReference type="Pfam" id="PF03732">
    <property type="entry name" value="Retrotrans_gag"/>
    <property type="match status" value="1"/>
</dbReference>
<evidence type="ECO:0000313" key="2">
    <source>
        <dbReference type="EMBL" id="TYJ96998.1"/>
    </source>
</evidence>
<proteinExistence type="predicted"/>